<evidence type="ECO:0000313" key="1">
    <source>
        <dbReference type="EMBL" id="KAH6931328.1"/>
    </source>
</evidence>
<sequence length="436" mass="46999">MAKRQPFAGAVAGGVFSRVAEEEEEGQCGNTISPYLINVSHSQIELLWKKAHRTSVYCLCRGSVSRAGFTADFEGCDGGARWLCRESGASPAAISASELEPATEYVFCARRRCAAGGYSRDAECARVRSAQREGWKFTVDLMEPQRALVLWTLPDRGEAEPQHYEVTWCCWVGGLSACQNKSSGADGVVITHLGAWLIYDVAVGTSSALLFKARFRTRPDTSGDSQEKGDGAAVLAASIKAPDAREEDAKRENIVQATTEACAGGPAKEGLDMECEESATPAVGKRQLEVSEENGKPEASAGEPLPKAQFTRRPTLKIQPKNVKVQETPPGLTPPEELDSRAGDRQEKVKEGSDSQKAQSSGDQDSEGPQYEEMDVASTSGSVTKRSRDQAAGEQDQTGDPTSEEPPPKAVVTRRPTFRPKPNIPPDRKPAVTRLV</sequence>
<evidence type="ECO:0000313" key="2">
    <source>
        <dbReference type="Proteomes" id="UP000821845"/>
    </source>
</evidence>
<reference evidence="1" key="1">
    <citation type="submission" date="2020-05" db="EMBL/GenBank/DDBJ databases">
        <title>Large-scale comparative analyses of tick genomes elucidate their genetic diversity and vector capacities.</title>
        <authorList>
            <person name="Jia N."/>
            <person name="Wang J."/>
            <person name="Shi W."/>
            <person name="Du L."/>
            <person name="Sun Y."/>
            <person name="Zhan W."/>
            <person name="Jiang J."/>
            <person name="Wang Q."/>
            <person name="Zhang B."/>
            <person name="Ji P."/>
            <person name="Sakyi L.B."/>
            <person name="Cui X."/>
            <person name="Yuan T."/>
            <person name="Jiang B."/>
            <person name="Yang W."/>
            <person name="Lam T.T.-Y."/>
            <person name="Chang Q."/>
            <person name="Ding S."/>
            <person name="Wang X."/>
            <person name="Zhu J."/>
            <person name="Ruan X."/>
            <person name="Zhao L."/>
            <person name="Wei J."/>
            <person name="Que T."/>
            <person name="Du C."/>
            <person name="Cheng J."/>
            <person name="Dai P."/>
            <person name="Han X."/>
            <person name="Huang E."/>
            <person name="Gao Y."/>
            <person name="Liu J."/>
            <person name="Shao H."/>
            <person name="Ye R."/>
            <person name="Li L."/>
            <person name="Wei W."/>
            <person name="Wang X."/>
            <person name="Wang C."/>
            <person name="Yang T."/>
            <person name="Huo Q."/>
            <person name="Li W."/>
            <person name="Guo W."/>
            <person name="Chen H."/>
            <person name="Zhou L."/>
            <person name="Ni X."/>
            <person name="Tian J."/>
            <person name="Zhou Y."/>
            <person name="Sheng Y."/>
            <person name="Liu T."/>
            <person name="Pan Y."/>
            <person name="Xia L."/>
            <person name="Li J."/>
            <person name="Zhao F."/>
            <person name="Cao W."/>
        </authorList>
    </citation>
    <scope>NUCLEOTIDE SEQUENCE</scope>
    <source>
        <strain evidence="1">Hyas-2018</strain>
    </source>
</reference>
<keyword evidence="2" id="KW-1185">Reference proteome</keyword>
<comment type="caution">
    <text evidence="1">The sequence shown here is derived from an EMBL/GenBank/DDBJ whole genome shotgun (WGS) entry which is preliminary data.</text>
</comment>
<protein>
    <submittedName>
        <fullName evidence="1">Uncharacterized protein</fullName>
    </submittedName>
</protein>
<dbReference type="EMBL" id="CM023485">
    <property type="protein sequence ID" value="KAH6931328.1"/>
    <property type="molecule type" value="Genomic_DNA"/>
</dbReference>
<accession>A0ACB7S9A3</accession>
<dbReference type="Proteomes" id="UP000821845">
    <property type="component" value="Chromosome 5"/>
</dbReference>
<gene>
    <name evidence="1" type="ORF">HPB50_023551</name>
</gene>
<organism evidence="1 2">
    <name type="scientific">Hyalomma asiaticum</name>
    <name type="common">Tick</name>
    <dbReference type="NCBI Taxonomy" id="266040"/>
    <lineage>
        <taxon>Eukaryota</taxon>
        <taxon>Metazoa</taxon>
        <taxon>Ecdysozoa</taxon>
        <taxon>Arthropoda</taxon>
        <taxon>Chelicerata</taxon>
        <taxon>Arachnida</taxon>
        <taxon>Acari</taxon>
        <taxon>Parasitiformes</taxon>
        <taxon>Ixodida</taxon>
        <taxon>Ixodoidea</taxon>
        <taxon>Ixodidae</taxon>
        <taxon>Hyalomminae</taxon>
        <taxon>Hyalomma</taxon>
    </lineage>
</organism>
<proteinExistence type="predicted"/>
<name>A0ACB7S9A3_HYAAI</name>